<name>A0AAX4HV06_9BACT</name>
<dbReference type="SUPFAM" id="SSF56024">
    <property type="entry name" value="Phospholipase D/nuclease"/>
    <property type="match status" value="2"/>
</dbReference>
<dbReference type="Pfam" id="PF13091">
    <property type="entry name" value="PLDc_2"/>
    <property type="match status" value="2"/>
</dbReference>
<dbReference type="InterPro" id="IPR025202">
    <property type="entry name" value="PLD-like_dom"/>
</dbReference>
<organism evidence="3 4">
    <name type="scientific">Peredibacter starrii</name>
    <dbReference type="NCBI Taxonomy" id="28202"/>
    <lineage>
        <taxon>Bacteria</taxon>
        <taxon>Pseudomonadati</taxon>
        <taxon>Bdellovibrionota</taxon>
        <taxon>Bacteriovoracia</taxon>
        <taxon>Bacteriovoracales</taxon>
        <taxon>Bacteriovoracaceae</taxon>
        <taxon>Peredibacter</taxon>
    </lineage>
</organism>
<sequence length="473" mass="54443">MKYLFTLLLLGSLSVSAIAEDKDTLWEKFARYTMLADSMVKGSLDSRGLTFDTLFQPNVSTWTSIAKEIDDALKNASCKNVDCGDYETDFTFITNSAISSADHFEILENKRSFELRRELINNAQSSIHVLVWAVYDDETGKEFEQLLYSALERNPEMDIRVIVDGNIANMKGKKLLKRMEKNTRGKIKVIRWKSKKYRANGNHRKLMIVDKKHVIVGGMNIGNNYSHMGEDSEWRDLDLYIRGDASGLSADNRFVDVWNKQLDEFKKLRRNLDYMLPDYTDRPAGRVPVTFVDQHPGSAIKNAYHNIHTGVVKLLRDAQETVDIENAYFIMDPVIRKELENLIKRGVKVRIYTNSKTSVDEGLVRMSIMHSARGAADMGALIYLKKGHETLHSKYMIVDKKISMIGSFNLHPRSLRFDAENVAVIFDKNLSEQLTEHFETGIQEAIHFERPEEYEVDWDLMGILTKSFYFDFL</sequence>
<dbReference type="InterPro" id="IPR001736">
    <property type="entry name" value="PLipase_D/transphosphatidylase"/>
</dbReference>
<dbReference type="Proteomes" id="UP001324634">
    <property type="component" value="Chromosome"/>
</dbReference>
<keyword evidence="4" id="KW-1185">Reference proteome</keyword>
<gene>
    <name evidence="3" type="ORF">SOO65_09165</name>
</gene>
<evidence type="ECO:0000313" key="4">
    <source>
        <dbReference type="Proteomes" id="UP001324634"/>
    </source>
</evidence>
<evidence type="ECO:0000259" key="2">
    <source>
        <dbReference type="PROSITE" id="PS50035"/>
    </source>
</evidence>
<feature type="domain" description="PLD phosphodiesterase" evidence="2">
    <location>
        <begin position="387"/>
        <end position="414"/>
    </location>
</feature>
<dbReference type="PANTHER" id="PTHR21248:SF12">
    <property type="entry name" value="CARDIOLIPIN SYNTHASE C"/>
    <property type="match status" value="1"/>
</dbReference>
<evidence type="ECO:0000313" key="3">
    <source>
        <dbReference type="EMBL" id="WPU66918.1"/>
    </source>
</evidence>
<feature type="domain" description="PLD phosphodiesterase" evidence="2">
    <location>
        <begin position="198"/>
        <end position="225"/>
    </location>
</feature>
<dbReference type="EMBL" id="CP139487">
    <property type="protein sequence ID" value="WPU66918.1"/>
    <property type="molecule type" value="Genomic_DNA"/>
</dbReference>
<evidence type="ECO:0000256" key="1">
    <source>
        <dbReference type="SAM" id="SignalP"/>
    </source>
</evidence>
<dbReference type="PANTHER" id="PTHR21248">
    <property type="entry name" value="CARDIOLIPIN SYNTHASE"/>
    <property type="match status" value="1"/>
</dbReference>
<dbReference type="GO" id="GO:0032049">
    <property type="term" value="P:cardiolipin biosynthetic process"/>
    <property type="evidence" value="ECO:0007669"/>
    <property type="project" value="UniProtKB-ARBA"/>
</dbReference>
<dbReference type="PROSITE" id="PS50035">
    <property type="entry name" value="PLD"/>
    <property type="match status" value="2"/>
</dbReference>
<protein>
    <submittedName>
        <fullName evidence="3">Phosphatidylserine/phosphatidylglycerophosphate/ cardiolipin synthase family protein</fullName>
    </submittedName>
</protein>
<dbReference type="KEGG" id="psti:SOO65_09165"/>
<accession>A0AAX4HV06</accession>
<feature type="signal peptide" evidence="1">
    <location>
        <begin position="1"/>
        <end position="19"/>
    </location>
</feature>
<dbReference type="Gene3D" id="3.30.870.10">
    <property type="entry name" value="Endonuclease Chain A"/>
    <property type="match status" value="2"/>
</dbReference>
<dbReference type="RefSeq" id="WP_321399597.1">
    <property type="nucleotide sequence ID" value="NZ_CP139487.1"/>
</dbReference>
<keyword evidence="1" id="KW-0732">Signal</keyword>
<feature type="chain" id="PRO_5043321043" evidence="1">
    <location>
        <begin position="20"/>
        <end position="473"/>
    </location>
</feature>
<dbReference type="GO" id="GO:0030572">
    <property type="term" value="F:phosphatidyltransferase activity"/>
    <property type="evidence" value="ECO:0007669"/>
    <property type="project" value="UniProtKB-ARBA"/>
</dbReference>
<proteinExistence type="predicted"/>
<dbReference type="AlphaFoldDB" id="A0AAX4HV06"/>
<reference evidence="3 4" key="1">
    <citation type="submission" date="2023-11" db="EMBL/GenBank/DDBJ databases">
        <title>Peredibacter starrii A3.12.</title>
        <authorList>
            <person name="Mitchell R.J."/>
        </authorList>
    </citation>
    <scope>NUCLEOTIDE SEQUENCE [LARGE SCALE GENOMIC DNA]</scope>
    <source>
        <strain evidence="3 4">A3.12</strain>
    </source>
</reference>
<dbReference type="SMART" id="SM00155">
    <property type="entry name" value="PLDc"/>
    <property type="match status" value="2"/>
</dbReference>